<dbReference type="GO" id="GO:0000160">
    <property type="term" value="P:phosphorelay signal transduction system"/>
    <property type="evidence" value="ECO:0007669"/>
    <property type="project" value="InterPro"/>
</dbReference>
<evidence type="ECO:0000256" key="1">
    <source>
        <dbReference type="ARBA" id="ARBA00022553"/>
    </source>
</evidence>
<reference evidence="4 5" key="1">
    <citation type="journal article" date="2016" name="Nat. Commun.">
        <title>Thousands of microbial genomes shed light on interconnected biogeochemical processes in an aquifer system.</title>
        <authorList>
            <person name="Anantharaman K."/>
            <person name="Brown C.T."/>
            <person name="Hug L.A."/>
            <person name="Sharon I."/>
            <person name="Castelle C.J."/>
            <person name="Probst A.J."/>
            <person name="Thomas B.C."/>
            <person name="Singh A."/>
            <person name="Wilkins M.J."/>
            <person name="Karaoz U."/>
            <person name="Brodie E.L."/>
            <person name="Williams K.H."/>
            <person name="Hubbard S.S."/>
            <person name="Banfield J.F."/>
        </authorList>
    </citation>
    <scope>NUCLEOTIDE SEQUENCE [LARGE SCALE GENOMIC DNA]</scope>
</reference>
<organism evidence="4 5">
    <name type="scientific">Candidatus Sungbacteria bacterium RIFCSPLOWO2_01_FULL_60_25</name>
    <dbReference type="NCBI Taxonomy" id="1802281"/>
    <lineage>
        <taxon>Bacteria</taxon>
        <taxon>Candidatus Sungiibacteriota</taxon>
    </lineage>
</organism>
<evidence type="ECO:0000313" key="5">
    <source>
        <dbReference type="Proteomes" id="UP000178977"/>
    </source>
</evidence>
<comment type="caution">
    <text evidence="4">The sequence shown here is derived from an EMBL/GenBank/DDBJ whole genome shotgun (WGS) entry which is preliminary data.</text>
</comment>
<evidence type="ECO:0000256" key="2">
    <source>
        <dbReference type="PROSITE-ProRule" id="PRU00169"/>
    </source>
</evidence>
<dbReference type="SUPFAM" id="SSF52172">
    <property type="entry name" value="CheY-like"/>
    <property type="match status" value="1"/>
</dbReference>
<evidence type="ECO:0000313" key="4">
    <source>
        <dbReference type="EMBL" id="OHA08779.1"/>
    </source>
</evidence>
<dbReference type="InterPro" id="IPR001789">
    <property type="entry name" value="Sig_transdc_resp-reg_receiver"/>
</dbReference>
<gene>
    <name evidence="4" type="ORF">A3A44_01915</name>
</gene>
<dbReference type="Proteomes" id="UP000178977">
    <property type="component" value="Unassembled WGS sequence"/>
</dbReference>
<dbReference type="Pfam" id="PF00072">
    <property type="entry name" value="Response_reg"/>
    <property type="match status" value="1"/>
</dbReference>
<feature type="domain" description="Response regulatory" evidence="3">
    <location>
        <begin position="8"/>
        <end position="124"/>
    </location>
</feature>
<dbReference type="InterPro" id="IPR011006">
    <property type="entry name" value="CheY-like_superfamily"/>
</dbReference>
<dbReference type="EMBL" id="MHQT01000035">
    <property type="protein sequence ID" value="OHA08779.1"/>
    <property type="molecule type" value="Genomic_DNA"/>
</dbReference>
<comment type="caution">
    <text evidence="2">Lacks conserved residue(s) required for the propagation of feature annotation.</text>
</comment>
<evidence type="ECO:0000259" key="3">
    <source>
        <dbReference type="PROSITE" id="PS50110"/>
    </source>
</evidence>
<accession>A0A1G2LD97</accession>
<dbReference type="SMART" id="SM00448">
    <property type="entry name" value="REC"/>
    <property type="match status" value="1"/>
</dbReference>
<sequence length="142" mass="15422">MEQSRRQHILFVDDDADLRTTLAETFRAHGFIVTEKANGEEAFRWLATSRPDAVLTGILMPRMGGFELIERLRTDPERRGIPIFIFSHLGRPEDRARAKKIGAKDFFVYGFIPPGEIAALIAGFLGAGAPAPIGGGSGGGTP</sequence>
<dbReference type="InterPro" id="IPR050595">
    <property type="entry name" value="Bact_response_regulator"/>
</dbReference>
<dbReference type="AlphaFoldDB" id="A0A1G2LD97"/>
<name>A0A1G2LD97_9BACT</name>
<protein>
    <recommendedName>
        <fullName evidence="3">Response regulatory domain-containing protein</fullName>
    </recommendedName>
</protein>
<dbReference type="PANTHER" id="PTHR44591">
    <property type="entry name" value="STRESS RESPONSE REGULATOR PROTEIN 1"/>
    <property type="match status" value="1"/>
</dbReference>
<dbReference type="CDD" id="cd00156">
    <property type="entry name" value="REC"/>
    <property type="match status" value="1"/>
</dbReference>
<dbReference type="STRING" id="1802281.A3A44_01915"/>
<dbReference type="PROSITE" id="PS50110">
    <property type="entry name" value="RESPONSE_REGULATORY"/>
    <property type="match status" value="1"/>
</dbReference>
<dbReference type="PANTHER" id="PTHR44591:SF3">
    <property type="entry name" value="RESPONSE REGULATORY DOMAIN-CONTAINING PROTEIN"/>
    <property type="match status" value="1"/>
</dbReference>
<keyword evidence="1" id="KW-0597">Phosphoprotein</keyword>
<dbReference type="Gene3D" id="3.40.50.2300">
    <property type="match status" value="1"/>
</dbReference>
<proteinExistence type="predicted"/>